<dbReference type="PANTHER" id="PTHR47966">
    <property type="entry name" value="BETA-SITE APP-CLEAVING ENZYME, ISOFORM A-RELATED"/>
    <property type="match status" value="1"/>
</dbReference>
<evidence type="ECO:0000256" key="1">
    <source>
        <dbReference type="ARBA" id="ARBA00007447"/>
    </source>
</evidence>
<organism evidence="4 5">
    <name type="scientific">Parasitella parasitica</name>
    <dbReference type="NCBI Taxonomy" id="35722"/>
    <lineage>
        <taxon>Eukaryota</taxon>
        <taxon>Fungi</taxon>
        <taxon>Fungi incertae sedis</taxon>
        <taxon>Mucoromycota</taxon>
        <taxon>Mucoromycotina</taxon>
        <taxon>Mucoromycetes</taxon>
        <taxon>Mucorales</taxon>
        <taxon>Mucorineae</taxon>
        <taxon>Mucoraceae</taxon>
        <taxon>Parasitella</taxon>
    </lineage>
</organism>
<evidence type="ECO:0000256" key="2">
    <source>
        <dbReference type="SAM" id="SignalP"/>
    </source>
</evidence>
<keyword evidence="2" id="KW-0732">Signal</keyword>
<dbReference type="CDD" id="cd05471">
    <property type="entry name" value="pepsin_like"/>
    <property type="match status" value="1"/>
</dbReference>
<dbReference type="GO" id="GO:0004190">
    <property type="term" value="F:aspartic-type endopeptidase activity"/>
    <property type="evidence" value="ECO:0007669"/>
    <property type="project" value="InterPro"/>
</dbReference>
<protein>
    <recommendedName>
        <fullName evidence="3">Peptidase A1 domain-containing protein</fullName>
    </recommendedName>
</protein>
<sequence length="432" mass="47014">MKSTLFCFAAIAQMTLSSVSAESIQRIPLYYQKRTSGSDFISASAIDLKNGMLGGVVQIGNPPQNVTMAFDTSTGFSWVRGTQCCSENCQGRIAFDPNNSTTIVSPNQNFTMDYGKGIVRTNIYTDTFRFAGLTVKNMPFGGAYDMEGFEQGFDGYLGLGRDVNLNNSCTDIAKRDVPASGFVPNAFQQSSGLSSAQFGMYTTSSGNGFSETGFSQNGTTTVSNVSYSRSVAPGGYGIAKRSSSVDEPAGYLVIGGIDTDAIKGDLYHIDARNDGSESGNWAVSVNSVKFEDDLEFKISKDAKAVLSSSTDVIGLPNAQADEFQKRWYAEYDKPDNTFMIPCCLMDNLTSFKIKLGSIKATIPPHYWSHPRKVTSCCEMCRTHIGKSESDTDYIIGSAFTNSFYTQYNTDENKISLAMKKNHVDDGLELTQD</sequence>
<name>A0A0B7MPH0_9FUNG</name>
<dbReference type="PRINTS" id="PR00792">
    <property type="entry name" value="PEPSIN"/>
</dbReference>
<dbReference type="SUPFAM" id="SSF50630">
    <property type="entry name" value="Acid proteases"/>
    <property type="match status" value="1"/>
</dbReference>
<dbReference type="InterPro" id="IPR001461">
    <property type="entry name" value="Aspartic_peptidase_A1"/>
</dbReference>
<evidence type="ECO:0000259" key="3">
    <source>
        <dbReference type="PROSITE" id="PS51767"/>
    </source>
</evidence>
<dbReference type="InterPro" id="IPR034164">
    <property type="entry name" value="Pepsin-like_dom"/>
</dbReference>
<comment type="similarity">
    <text evidence="1">Belongs to the peptidase A1 family.</text>
</comment>
<dbReference type="InterPro" id="IPR033121">
    <property type="entry name" value="PEPTIDASE_A1"/>
</dbReference>
<feature type="chain" id="PRO_5002120010" description="Peptidase A1 domain-containing protein" evidence="2">
    <location>
        <begin position="22"/>
        <end position="432"/>
    </location>
</feature>
<keyword evidence="5" id="KW-1185">Reference proteome</keyword>
<dbReference type="EMBL" id="LN718810">
    <property type="protein sequence ID" value="CEP06927.1"/>
    <property type="molecule type" value="Genomic_DNA"/>
</dbReference>
<dbReference type="PANTHER" id="PTHR47966:SF51">
    <property type="entry name" value="BETA-SITE APP-CLEAVING ENZYME, ISOFORM A-RELATED"/>
    <property type="match status" value="1"/>
</dbReference>
<dbReference type="OrthoDB" id="2747330at2759"/>
<evidence type="ECO:0000313" key="4">
    <source>
        <dbReference type="EMBL" id="CEP06927.1"/>
    </source>
</evidence>
<feature type="domain" description="Peptidase A1" evidence="3">
    <location>
        <begin position="53"/>
        <end position="417"/>
    </location>
</feature>
<evidence type="ECO:0000313" key="5">
    <source>
        <dbReference type="Proteomes" id="UP000054107"/>
    </source>
</evidence>
<dbReference type="Pfam" id="PF00026">
    <property type="entry name" value="Asp"/>
    <property type="match status" value="2"/>
</dbReference>
<dbReference type="PROSITE" id="PS51767">
    <property type="entry name" value="PEPTIDASE_A1"/>
    <property type="match status" value="1"/>
</dbReference>
<dbReference type="Gene3D" id="2.40.70.10">
    <property type="entry name" value="Acid Proteases"/>
    <property type="match status" value="2"/>
</dbReference>
<feature type="signal peptide" evidence="2">
    <location>
        <begin position="1"/>
        <end position="21"/>
    </location>
</feature>
<dbReference type="STRING" id="35722.A0A0B7MPH0"/>
<dbReference type="Proteomes" id="UP000054107">
    <property type="component" value="Unassembled WGS sequence"/>
</dbReference>
<gene>
    <name evidence="4" type="primary">PARPA_00182.1 scaffold 368</name>
</gene>
<reference evidence="4 5" key="1">
    <citation type="submission" date="2014-09" db="EMBL/GenBank/DDBJ databases">
        <authorList>
            <person name="Ellenberger Sabrina"/>
        </authorList>
    </citation>
    <scope>NUCLEOTIDE SEQUENCE [LARGE SCALE GENOMIC DNA]</scope>
    <source>
        <strain evidence="4 5">CBS 412.66</strain>
    </source>
</reference>
<dbReference type="AlphaFoldDB" id="A0A0B7MPH0"/>
<dbReference type="GO" id="GO:0006508">
    <property type="term" value="P:proteolysis"/>
    <property type="evidence" value="ECO:0007669"/>
    <property type="project" value="InterPro"/>
</dbReference>
<dbReference type="InterPro" id="IPR021109">
    <property type="entry name" value="Peptidase_aspartic_dom_sf"/>
</dbReference>
<proteinExistence type="inferred from homology"/>
<accession>A0A0B7MPH0</accession>